<accession>A0A427YNG6</accession>
<feature type="compositionally biased region" description="Polar residues" evidence="1">
    <location>
        <begin position="387"/>
        <end position="398"/>
    </location>
</feature>
<feature type="region of interest" description="Disordered" evidence="1">
    <location>
        <begin position="369"/>
        <end position="469"/>
    </location>
</feature>
<feature type="region of interest" description="Disordered" evidence="1">
    <location>
        <begin position="264"/>
        <end position="306"/>
    </location>
</feature>
<organism evidence="2 3">
    <name type="scientific">Saitozyma podzolica</name>
    <dbReference type="NCBI Taxonomy" id="1890683"/>
    <lineage>
        <taxon>Eukaryota</taxon>
        <taxon>Fungi</taxon>
        <taxon>Dikarya</taxon>
        <taxon>Basidiomycota</taxon>
        <taxon>Agaricomycotina</taxon>
        <taxon>Tremellomycetes</taxon>
        <taxon>Tremellales</taxon>
        <taxon>Trimorphomycetaceae</taxon>
        <taxon>Saitozyma</taxon>
    </lineage>
</organism>
<keyword evidence="3" id="KW-1185">Reference proteome</keyword>
<reference evidence="2 3" key="1">
    <citation type="submission" date="2018-11" db="EMBL/GenBank/DDBJ databases">
        <title>Genome sequence of Saitozyma podzolica DSM 27192.</title>
        <authorList>
            <person name="Aliyu H."/>
            <person name="Gorte O."/>
            <person name="Ochsenreither K."/>
        </authorList>
    </citation>
    <scope>NUCLEOTIDE SEQUENCE [LARGE SCALE GENOMIC DNA]</scope>
    <source>
        <strain evidence="2 3">DSM 27192</strain>
    </source>
</reference>
<evidence type="ECO:0000256" key="1">
    <source>
        <dbReference type="SAM" id="MobiDB-lite"/>
    </source>
</evidence>
<sequence>MPRSPSPGRYPPRGVRRFDDRERPFRDHRPRERERDRDRTWDNYNRHRDWDYDRDRERGDRGGRDGDRERDRGGWSGAAYPSRDRSRSPTRSVRSIRSRSRSRSRERTQTQGGSSRRESDKDASGAAVSRSESPEEEGQIDSPPPKSRRSRSRSRSPGYRRRSPSPPRRYRDGRDGGEGRDDRTWGGYQRDRMRDREWDTRERDWDRDRDRERDRMRGTGKRKRKRKGELSWFPQLAKTFKITFVRLHPIEIPFLFSRETQAGLSTPKPRLSDERYPPSSGSTGPIGPTGPTGAVAAAPTEPRKPPMLNRLPPSGPRSERFPLPSLPIPTGPRALSSAIPTGPALSRPFPPAQIVRDESRMPLGLNAATVASTPSPSVTIPTSSTALPTPSQSETVNPYNMPVATPPSGPRLSWSERKKQSPAGPSFINTGVITPNLSSPRSPQPGGASGAYGAPGATPQHSSGSIKAEEPEIKPPIVTPNVNAPALSSVVPAPPSFQLAQTVEPVVKVEVKPERRLTEAELAEARAKVEEARIMAELPPVKLSYSSGSWRDELEKHQAGITQLHTATLRAQSAYRLAAAVLADAEAERIAAGERRKITEEQLMAGSLGMGLRSGA</sequence>
<feature type="compositionally biased region" description="Basic residues" evidence="1">
    <location>
        <begin position="146"/>
        <end position="163"/>
    </location>
</feature>
<dbReference type="STRING" id="1890683.A0A427YNG6"/>
<feature type="compositionally biased region" description="Basic residues" evidence="1">
    <location>
        <begin position="218"/>
        <end position="227"/>
    </location>
</feature>
<comment type="caution">
    <text evidence="2">The sequence shown here is derived from an EMBL/GenBank/DDBJ whole genome shotgun (WGS) entry which is preliminary data.</text>
</comment>
<feature type="compositionally biased region" description="Low complexity" evidence="1">
    <location>
        <begin position="369"/>
        <end position="386"/>
    </location>
</feature>
<feature type="compositionally biased region" description="Low complexity" evidence="1">
    <location>
        <begin position="277"/>
        <end position="300"/>
    </location>
</feature>
<dbReference type="EMBL" id="RSCD01000005">
    <property type="protein sequence ID" value="RSH92623.1"/>
    <property type="molecule type" value="Genomic_DNA"/>
</dbReference>
<name>A0A427YNG6_9TREE</name>
<feature type="compositionally biased region" description="Polar residues" evidence="1">
    <location>
        <begin position="427"/>
        <end position="441"/>
    </location>
</feature>
<gene>
    <name evidence="2" type="ORF">EHS25_008068</name>
</gene>
<dbReference type="AlphaFoldDB" id="A0A427YNG6"/>
<feature type="compositionally biased region" description="Pro residues" evidence="1">
    <location>
        <begin position="1"/>
        <end position="10"/>
    </location>
</feature>
<evidence type="ECO:0000313" key="3">
    <source>
        <dbReference type="Proteomes" id="UP000279259"/>
    </source>
</evidence>
<dbReference type="Proteomes" id="UP000279259">
    <property type="component" value="Unassembled WGS sequence"/>
</dbReference>
<feature type="compositionally biased region" description="Basic and acidic residues" evidence="1">
    <location>
        <begin position="16"/>
        <end position="73"/>
    </location>
</feature>
<protein>
    <submittedName>
        <fullName evidence="2">Uncharacterized protein</fullName>
    </submittedName>
</protein>
<feature type="region of interest" description="Disordered" evidence="1">
    <location>
        <begin position="1"/>
        <end position="228"/>
    </location>
</feature>
<dbReference type="OrthoDB" id="2565305at2759"/>
<feature type="compositionally biased region" description="Basic and acidic residues" evidence="1">
    <location>
        <begin position="169"/>
        <end position="217"/>
    </location>
</feature>
<evidence type="ECO:0000313" key="2">
    <source>
        <dbReference type="EMBL" id="RSH92623.1"/>
    </source>
</evidence>
<proteinExistence type="predicted"/>